<reference evidence="1 2" key="1">
    <citation type="submission" date="2019-07" db="EMBL/GenBank/DDBJ databases">
        <title>Whole genome shotgun sequence of Acetobacter nitrogenifigens NBRC 105050.</title>
        <authorList>
            <person name="Hosoyama A."/>
            <person name="Uohara A."/>
            <person name="Ohji S."/>
            <person name="Ichikawa N."/>
        </authorList>
    </citation>
    <scope>NUCLEOTIDE SEQUENCE [LARGE SCALE GENOMIC DNA]</scope>
    <source>
        <strain evidence="1 2">NBRC 105050</strain>
    </source>
</reference>
<organism evidence="1 2">
    <name type="scientific">Acetobacter nitrogenifigens DSM 23921 = NBRC 105050</name>
    <dbReference type="NCBI Taxonomy" id="1120919"/>
    <lineage>
        <taxon>Bacteria</taxon>
        <taxon>Pseudomonadati</taxon>
        <taxon>Pseudomonadota</taxon>
        <taxon>Alphaproteobacteria</taxon>
        <taxon>Acetobacterales</taxon>
        <taxon>Acetobacteraceae</taxon>
        <taxon>Acetobacter</taxon>
    </lineage>
</organism>
<dbReference type="AlphaFoldDB" id="A0A511X6J2"/>
<gene>
    <name evidence="1" type="ORF">ANI02nite_04190</name>
</gene>
<dbReference type="STRING" id="1120919.GCA_000429165_00426"/>
<dbReference type="InterPro" id="IPR015797">
    <property type="entry name" value="NUDIX_hydrolase-like_dom_sf"/>
</dbReference>
<sequence length="250" mass="27307">MIPPEASATNHDFSAWTCIRLSPRLTIHANGKQPVLPPETEACVTGIWDDARRVRPTLFNGRIFCADAISTDRIDGHWTEYRRAFAQIRRPGLFGSRPLRQLAVCGVLFCPEGLVLARRQRDAAYLGGLWQSPPAGTVEARASAAADSPTDINLAAQILAEAEEELGLAAENLTVGAPVVAVTHAKTEIVDICVSLTTALPFAEIESLWRQSGDREYEQMTVVAEAGRSDWLSRPDLIATTRLAVEMMTQ</sequence>
<dbReference type="SUPFAM" id="SSF55811">
    <property type="entry name" value="Nudix"/>
    <property type="match status" value="1"/>
</dbReference>
<protein>
    <recommendedName>
        <fullName evidence="3">Nudix hydrolase domain-containing protein</fullName>
    </recommendedName>
</protein>
<dbReference type="Proteomes" id="UP000321635">
    <property type="component" value="Unassembled WGS sequence"/>
</dbReference>
<keyword evidence="2" id="KW-1185">Reference proteome</keyword>
<comment type="caution">
    <text evidence="1">The sequence shown here is derived from an EMBL/GenBank/DDBJ whole genome shotgun (WGS) entry which is preliminary data.</text>
</comment>
<dbReference type="OrthoDB" id="8264463at2"/>
<accession>A0A511X6J2</accession>
<evidence type="ECO:0008006" key="3">
    <source>
        <dbReference type="Google" id="ProtNLM"/>
    </source>
</evidence>
<dbReference type="EMBL" id="BJYF01000001">
    <property type="protein sequence ID" value="GEN58535.1"/>
    <property type="molecule type" value="Genomic_DNA"/>
</dbReference>
<dbReference type="RefSeq" id="WP_026396664.1">
    <property type="nucleotide sequence ID" value="NZ_AUBI01000001.1"/>
</dbReference>
<evidence type="ECO:0000313" key="2">
    <source>
        <dbReference type="Proteomes" id="UP000321635"/>
    </source>
</evidence>
<evidence type="ECO:0000313" key="1">
    <source>
        <dbReference type="EMBL" id="GEN58535.1"/>
    </source>
</evidence>
<proteinExistence type="predicted"/>
<name>A0A511X6J2_9PROT</name>
<dbReference type="Gene3D" id="3.90.79.10">
    <property type="entry name" value="Nucleoside Triphosphate Pyrophosphohydrolase"/>
    <property type="match status" value="1"/>
</dbReference>